<dbReference type="AlphaFoldDB" id="A0A4Y9ZLX8"/>
<evidence type="ECO:0000256" key="1">
    <source>
        <dbReference type="SAM" id="SignalP"/>
    </source>
</evidence>
<dbReference type="SUPFAM" id="SSF51445">
    <property type="entry name" value="(Trans)glycosidases"/>
    <property type="match status" value="1"/>
</dbReference>
<dbReference type="PANTHER" id="PTHR11177:SF317">
    <property type="entry name" value="CHITINASE 12-RELATED"/>
    <property type="match status" value="1"/>
</dbReference>
<dbReference type="GO" id="GO:0005975">
    <property type="term" value="P:carbohydrate metabolic process"/>
    <property type="evidence" value="ECO:0007669"/>
    <property type="project" value="InterPro"/>
</dbReference>
<dbReference type="InterPro" id="IPR011583">
    <property type="entry name" value="Chitinase_II/V-like_cat"/>
</dbReference>
<feature type="chain" id="PRO_5021496004" description="GH18 domain-containing protein" evidence="1">
    <location>
        <begin position="17"/>
        <end position="237"/>
    </location>
</feature>
<dbReference type="GO" id="GO:0005576">
    <property type="term" value="C:extracellular region"/>
    <property type="evidence" value="ECO:0007669"/>
    <property type="project" value="TreeGrafter"/>
</dbReference>
<dbReference type="EMBL" id="SFCI01001780">
    <property type="protein sequence ID" value="TFY74973.1"/>
    <property type="molecule type" value="Genomic_DNA"/>
</dbReference>
<dbReference type="Gene3D" id="3.20.20.80">
    <property type="entry name" value="Glycosidases"/>
    <property type="match status" value="1"/>
</dbReference>
<keyword evidence="1" id="KW-0732">Signal</keyword>
<sequence length="237" mass="24978">MFFSLAPLLLVPLVRAAPCCSLVARDAAPSASSSAVPSGGASGGIPANTSSNGDIVASTWFAAWHNDQYGLNNISWSKYTSVIYSFATTTPDVNTIGLAQSDMQLLPQFVQTAHQNNVQAILSIGGWTGSQYFSPAVSTSDNRTAFAQAVMKVVSQYSLDGIEFDWEYPNKQGIGCNVISPDDGANFLSFLQELRSQNGAKNLTLSAATSVTPWVGPNGTPMSDVSGFAKVLDHIGT</sequence>
<name>A0A4Y9ZLX8_9AGAM</name>
<organism evidence="3 4">
    <name type="scientific">Hericium alpestre</name>
    <dbReference type="NCBI Taxonomy" id="135208"/>
    <lineage>
        <taxon>Eukaryota</taxon>
        <taxon>Fungi</taxon>
        <taxon>Dikarya</taxon>
        <taxon>Basidiomycota</taxon>
        <taxon>Agaricomycotina</taxon>
        <taxon>Agaricomycetes</taxon>
        <taxon>Russulales</taxon>
        <taxon>Hericiaceae</taxon>
        <taxon>Hericium</taxon>
    </lineage>
</organism>
<dbReference type="GO" id="GO:0006032">
    <property type="term" value="P:chitin catabolic process"/>
    <property type="evidence" value="ECO:0007669"/>
    <property type="project" value="TreeGrafter"/>
</dbReference>
<reference evidence="3 4" key="1">
    <citation type="submission" date="2019-02" db="EMBL/GenBank/DDBJ databases">
        <title>Genome sequencing of the rare red list fungi Hericium alpestre (H. flagellum).</title>
        <authorList>
            <person name="Buettner E."/>
            <person name="Kellner H."/>
        </authorList>
    </citation>
    <scope>NUCLEOTIDE SEQUENCE [LARGE SCALE GENOMIC DNA]</scope>
    <source>
        <strain evidence="3 4">DSM 108284</strain>
    </source>
</reference>
<dbReference type="STRING" id="135208.A0A4Y9ZLX8"/>
<accession>A0A4Y9ZLX8</accession>
<feature type="domain" description="GH18" evidence="2">
    <location>
        <begin position="55"/>
        <end position="237"/>
    </location>
</feature>
<comment type="caution">
    <text evidence="3">The sequence shown here is derived from an EMBL/GenBank/DDBJ whole genome shotgun (WGS) entry which is preliminary data.</text>
</comment>
<dbReference type="OrthoDB" id="73875at2759"/>
<protein>
    <recommendedName>
        <fullName evidence="2">GH18 domain-containing protein</fullName>
    </recommendedName>
</protein>
<dbReference type="GO" id="GO:0008061">
    <property type="term" value="F:chitin binding"/>
    <property type="evidence" value="ECO:0007669"/>
    <property type="project" value="InterPro"/>
</dbReference>
<dbReference type="InterPro" id="IPR017853">
    <property type="entry name" value="GH"/>
</dbReference>
<dbReference type="GO" id="GO:0004568">
    <property type="term" value="F:chitinase activity"/>
    <property type="evidence" value="ECO:0007669"/>
    <property type="project" value="TreeGrafter"/>
</dbReference>
<dbReference type="Pfam" id="PF00704">
    <property type="entry name" value="Glyco_hydro_18"/>
    <property type="match status" value="1"/>
</dbReference>
<gene>
    <name evidence="3" type="ORF">EWM64_g9040</name>
</gene>
<evidence type="ECO:0000313" key="3">
    <source>
        <dbReference type="EMBL" id="TFY74973.1"/>
    </source>
</evidence>
<dbReference type="PROSITE" id="PS51910">
    <property type="entry name" value="GH18_2"/>
    <property type="match status" value="1"/>
</dbReference>
<dbReference type="InterPro" id="IPR050314">
    <property type="entry name" value="Glycosyl_Hydrlase_18"/>
</dbReference>
<evidence type="ECO:0000313" key="4">
    <source>
        <dbReference type="Proteomes" id="UP000298061"/>
    </source>
</evidence>
<evidence type="ECO:0000259" key="2">
    <source>
        <dbReference type="PROSITE" id="PS51910"/>
    </source>
</evidence>
<keyword evidence="4" id="KW-1185">Reference proteome</keyword>
<dbReference type="CDD" id="cd00598">
    <property type="entry name" value="GH18_chitinase-like"/>
    <property type="match status" value="1"/>
</dbReference>
<dbReference type="PANTHER" id="PTHR11177">
    <property type="entry name" value="CHITINASE"/>
    <property type="match status" value="1"/>
</dbReference>
<dbReference type="Proteomes" id="UP000298061">
    <property type="component" value="Unassembled WGS sequence"/>
</dbReference>
<proteinExistence type="predicted"/>
<dbReference type="SMART" id="SM00636">
    <property type="entry name" value="Glyco_18"/>
    <property type="match status" value="1"/>
</dbReference>
<feature type="signal peptide" evidence="1">
    <location>
        <begin position="1"/>
        <end position="16"/>
    </location>
</feature>
<dbReference type="InterPro" id="IPR001223">
    <property type="entry name" value="Glyco_hydro18_cat"/>
</dbReference>